<accession>A0A2C5XR83</accession>
<dbReference type="OrthoDB" id="10317922at2759"/>
<dbReference type="Proteomes" id="UP000226431">
    <property type="component" value="Unassembled WGS sequence"/>
</dbReference>
<proteinExistence type="predicted"/>
<evidence type="ECO:0000313" key="1">
    <source>
        <dbReference type="EMBL" id="PHH78219.1"/>
    </source>
</evidence>
<gene>
    <name evidence="1" type="ORF">CDD80_7173</name>
</gene>
<organism evidence="1 2">
    <name type="scientific">Ophiocordyceps camponoti-rufipedis</name>
    <dbReference type="NCBI Taxonomy" id="2004952"/>
    <lineage>
        <taxon>Eukaryota</taxon>
        <taxon>Fungi</taxon>
        <taxon>Dikarya</taxon>
        <taxon>Ascomycota</taxon>
        <taxon>Pezizomycotina</taxon>
        <taxon>Sordariomycetes</taxon>
        <taxon>Hypocreomycetidae</taxon>
        <taxon>Hypocreales</taxon>
        <taxon>Ophiocordycipitaceae</taxon>
        <taxon>Ophiocordyceps</taxon>
    </lineage>
</organism>
<comment type="caution">
    <text evidence="1">The sequence shown here is derived from an EMBL/GenBank/DDBJ whole genome shotgun (WGS) entry which is preliminary data.</text>
</comment>
<name>A0A2C5XR83_9HYPO</name>
<keyword evidence="2" id="KW-1185">Reference proteome</keyword>
<evidence type="ECO:0000313" key="2">
    <source>
        <dbReference type="Proteomes" id="UP000226431"/>
    </source>
</evidence>
<dbReference type="AlphaFoldDB" id="A0A2C5XR83"/>
<protein>
    <submittedName>
        <fullName evidence="1">Uncharacterized protein</fullName>
    </submittedName>
</protein>
<sequence>MFLIGLYHCDHLQTGVSPILPGALVDSTYIIDPNEYLDNRRATFLLSRLPPALVVHIKEAKNCSYEALADTLNRGFRGSPDSTVTVTMNWFERNSRSREIVCWNPRTIQDNIESHANLVGAIANTLTRSRTTIYGDLGKRFAELPPGWLSAGVAHCLYIWDPEYVAVR</sequence>
<reference evidence="1 2" key="1">
    <citation type="submission" date="2017-06" db="EMBL/GenBank/DDBJ databases">
        <title>Ant-infecting Ophiocordyceps genomes reveal a high diversity of potential behavioral manipulation genes and a possible major role for enterotoxins.</title>
        <authorList>
            <person name="De Bekker C."/>
            <person name="Evans H.C."/>
            <person name="Brachmann A."/>
            <person name="Hughes D.P."/>
        </authorList>
    </citation>
    <scope>NUCLEOTIDE SEQUENCE [LARGE SCALE GENOMIC DNA]</scope>
    <source>
        <strain evidence="1 2">Map16</strain>
    </source>
</reference>
<dbReference type="EMBL" id="NJES01000087">
    <property type="protein sequence ID" value="PHH78219.1"/>
    <property type="molecule type" value="Genomic_DNA"/>
</dbReference>